<keyword evidence="1" id="KW-0472">Membrane</keyword>
<dbReference type="Proteomes" id="UP000228909">
    <property type="component" value="Unassembled WGS sequence"/>
</dbReference>
<evidence type="ECO:0000313" key="4">
    <source>
        <dbReference type="Proteomes" id="UP000228909"/>
    </source>
</evidence>
<dbReference type="EMBL" id="PFCK01000045">
    <property type="protein sequence ID" value="PIR71615.1"/>
    <property type="molecule type" value="Genomic_DNA"/>
</dbReference>
<reference evidence="4" key="1">
    <citation type="submission" date="2017-09" db="EMBL/GenBank/DDBJ databases">
        <title>Depth-based differentiation of microbial function through sediment-hosted aquifers and enrichment of novel symbionts in the deep terrestrial subsurface.</title>
        <authorList>
            <person name="Probst A.J."/>
            <person name="Ladd B."/>
            <person name="Jarett J.K."/>
            <person name="Geller-Mcgrath D.E."/>
            <person name="Sieber C.M.K."/>
            <person name="Emerson J.B."/>
            <person name="Anantharaman K."/>
            <person name="Thomas B.C."/>
            <person name="Malmstrom R."/>
            <person name="Stieglmeier M."/>
            <person name="Klingl A."/>
            <person name="Woyke T."/>
            <person name="Ryan C.M."/>
            <person name="Banfield J.F."/>
        </authorList>
    </citation>
    <scope>NUCLEOTIDE SEQUENCE [LARGE SCALE GENOMIC DNA]</scope>
</reference>
<keyword evidence="1" id="KW-1133">Transmembrane helix</keyword>
<organism evidence="3 4">
    <name type="scientific">Candidatus Nealsonbacteria bacterium CG10_big_fil_rev_8_21_14_0_10_37_25</name>
    <dbReference type="NCBI Taxonomy" id="1974711"/>
    <lineage>
        <taxon>Bacteria</taxon>
        <taxon>Candidatus Nealsoniibacteriota</taxon>
    </lineage>
</organism>
<dbReference type="InterPro" id="IPR006068">
    <property type="entry name" value="ATPase_P-typ_cation-transptr_C"/>
</dbReference>
<dbReference type="Pfam" id="PF00689">
    <property type="entry name" value="Cation_ATPase_C"/>
    <property type="match status" value="1"/>
</dbReference>
<keyword evidence="1" id="KW-0812">Transmembrane</keyword>
<feature type="transmembrane region" description="Helical" evidence="1">
    <location>
        <begin position="43"/>
        <end position="65"/>
    </location>
</feature>
<sequence>MNPFSNKFLIFAWLIGFAAFFAALYLPVFQTLLKTVPLGLSDWLILIGLGIIEIILIEATKWYFIAKKPLEAPEK</sequence>
<dbReference type="SUPFAM" id="SSF81665">
    <property type="entry name" value="Calcium ATPase, transmembrane domain M"/>
    <property type="match status" value="1"/>
</dbReference>
<evidence type="ECO:0000313" key="3">
    <source>
        <dbReference type="EMBL" id="PIR71615.1"/>
    </source>
</evidence>
<gene>
    <name evidence="3" type="ORF">COU43_01675</name>
</gene>
<feature type="transmembrane region" description="Helical" evidence="1">
    <location>
        <begin position="7"/>
        <end position="28"/>
    </location>
</feature>
<evidence type="ECO:0000256" key="1">
    <source>
        <dbReference type="SAM" id="Phobius"/>
    </source>
</evidence>
<dbReference type="InterPro" id="IPR023298">
    <property type="entry name" value="ATPase_P-typ_TM_dom_sf"/>
</dbReference>
<proteinExistence type="predicted"/>
<feature type="domain" description="Cation-transporting P-type ATPase C-terminal" evidence="2">
    <location>
        <begin position="2"/>
        <end position="62"/>
    </location>
</feature>
<name>A0A2H0TLD9_9BACT</name>
<accession>A0A2H0TLD9</accession>
<dbReference type="Gene3D" id="1.20.1110.10">
    <property type="entry name" value="Calcium-transporting ATPase, transmembrane domain"/>
    <property type="match status" value="1"/>
</dbReference>
<dbReference type="AlphaFoldDB" id="A0A2H0TLD9"/>
<comment type="caution">
    <text evidence="3">The sequence shown here is derived from an EMBL/GenBank/DDBJ whole genome shotgun (WGS) entry which is preliminary data.</text>
</comment>
<protein>
    <recommendedName>
        <fullName evidence="2">Cation-transporting P-type ATPase C-terminal domain-containing protein</fullName>
    </recommendedName>
</protein>
<evidence type="ECO:0000259" key="2">
    <source>
        <dbReference type="Pfam" id="PF00689"/>
    </source>
</evidence>